<evidence type="ECO:0000313" key="8">
    <source>
        <dbReference type="EMBL" id="TSJ39017.1"/>
    </source>
</evidence>
<keyword evidence="2" id="KW-0805">Transcription regulation</keyword>
<keyword evidence="3" id="KW-0731">Sigma factor</keyword>
<reference evidence="8 9" key="1">
    <citation type="submission" date="2019-07" db="EMBL/GenBank/DDBJ databases">
        <authorList>
            <person name="Huq M.A."/>
        </authorList>
    </citation>
    <scope>NUCLEOTIDE SEQUENCE [LARGE SCALE GENOMIC DNA]</scope>
    <source>
        <strain evidence="8 9">MAH-3</strain>
    </source>
</reference>
<evidence type="ECO:0000313" key="9">
    <source>
        <dbReference type="Proteomes" id="UP000316008"/>
    </source>
</evidence>
<dbReference type="SUPFAM" id="SSF88659">
    <property type="entry name" value="Sigma3 and sigma4 domains of RNA polymerase sigma factors"/>
    <property type="match status" value="1"/>
</dbReference>
<dbReference type="NCBIfam" id="TIGR02937">
    <property type="entry name" value="sigma70-ECF"/>
    <property type="match status" value="1"/>
</dbReference>
<dbReference type="InterPro" id="IPR013249">
    <property type="entry name" value="RNA_pol_sigma70_r4_t2"/>
</dbReference>
<dbReference type="Pfam" id="PF08281">
    <property type="entry name" value="Sigma70_r4_2"/>
    <property type="match status" value="1"/>
</dbReference>
<evidence type="ECO:0000256" key="5">
    <source>
        <dbReference type="ARBA" id="ARBA00023163"/>
    </source>
</evidence>
<organism evidence="8 9">
    <name type="scientific">Fluviicola chungangensis</name>
    <dbReference type="NCBI Taxonomy" id="2597671"/>
    <lineage>
        <taxon>Bacteria</taxon>
        <taxon>Pseudomonadati</taxon>
        <taxon>Bacteroidota</taxon>
        <taxon>Flavobacteriia</taxon>
        <taxon>Flavobacteriales</taxon>
        <taxon>Crocinitomicaceae</taxon>
        <taxon>Fluviicola</taxon>
    </lineage>
</organism>
<dbReference type="InterPro" id="IPR014284">
    <property type="entry name" value="RNA_pol_sigma-70_dom"/>
</dbReference>
<keyword evidence="5" id="KW-0804">Transcription</keyword>
<comment type="caution">
    <text evidence="8">The sequence shown here is derived from an EMBL/GenBank/DDBJ whole genome shotgun (WGS) entry which is preliminary data.</text>
</comment>
<dbReference type="InterPro" id="IPR007627">
    <property type="entry name" value="RNA_pol_sigma70_r2"/>
</dbReference>
<accession>A0A556MGF6</accession>
<gene>
    <name evidence="8" type="ORF">FO442_17730</name>
</gene>
<protein>
    <submittedName>
        <fullName evidence="8">Sigma-70 family RNA polymerase sigma factor</fullName>
    </submittedName>
</protein>
<sequence>MELFHFMHLFVIMLFQRGHKRYSNLSDLDLIQLYKQEENLFTIPLLYERYGHLVLGTCIKYLKRYEDAEDTTMKIFGELNQKIEKHTIQHFKSWLYQVTKNECLIYLRKQKTHQTPIHENLLQAENHETEELNERELKLTKLEQAIQHLKNEQRICIELFYLKDKSYQEISNELNIPLNTVKSSIQNGKRNLKIWMESHEE</sequence>
<dbReference type="InterPro" id="IPR036388">
    <property type="entry name" value="WH-like_DNA-bd_sf"/>
</dbReference>
<evidence type="ECO:0000259" key="6">
    <source>
        <dbReference type="Pfam" id="PF04542"/>
    </source>
</evidence>
<dbReference type="InterPro" id="IPR039425">
    <property type="entry name" value="RNA_pol_sigma-70-like"/>
</dbReference>
<evidence type="ECO:0000256" key="4">
    <source>
        <dbReference type="ARBA" id="ARBA00023125"/>
    </source>
</evidence>
<dbReference type="Pfam" id="PF04542">
    <property type="entry name" value="Sigma70_r2"/>
    <property type="match status" value="1"/>
</dbReference>
<dbReference type="CDD" id="cd06171">
    <property type="entry name" value="Sigma70_r4"/>
    <property type="match status" value="1"/>
</dbReference>
<keyword evidence="4" id="KW-0238">DNA-binding</keyword>
<dbReference type="GO" id="GO:0016987">
    <property type="term" value="F:sigma factor activity"/>
    <property type="evidence" value="ECO:0007669"/>
    <property type="project" value="UniProtKB-KW"/>
</dbReference>
<dbReference type="Gene3D" id="1.10.10.10">
    <property type="entry name" value="Winged helix-like DNA-binding domain superfamily/Winged helix DNA-binding domain"/>
    <property type="match status" value="1"/>
</dbReference>
<feature type="domain" description="RNA polymerase sigma-70 region 2" evidence="6">
    <location>
        <begin position="46"/>
        <end position="111"/>
    </location>
</feature>
<dbReference type="PANTHER" id="PTHR43133:SF8">
    <property type="entry name" value="RNA POLYMERASE SIGMA FACTOR HI_1459-RELATED"/>
    <property type="match status" value="1"/>
</dbReference>
<evidence type="ECO:0000256" key="2">
    <source>
        <dbReference type="ARBA" id="ARBA00023015"/>
    </source>
</evidence>
<evidence type="ECO:0000256" key="3">
    <source>
        <dbReference type="ARBA" id="ARBA00023082"/>
    </source>
</evidence>
<dbReference type="GO" id="GO:0006352">
    <property type="term" value="P:DNA-templated transcription initiation"/>
    <property type="evidence" value="ECO:0007669"/>
    <property type="project" value="InterPro"/>
</dbReference>
<dbReference type="GO" id="GO:0003677">
    <property type="term" value="F:DNA binding"/>
    <property type="evidence" value="ECO:0007669"/>
    <property type="project" value="UniProtKB-KW"/>
</dbReference>
<dbReference type="OrthoDB" id="1056775at2"/>
<dbReference type="RefSeq" id="WP_144334556.1">
    <property type="nucleotide sequence ID" value="NZ_VLPL01000012.1"/>
</dbReference>
<keyword evidence="9" id="KW-1185">Reference proteome</keyword>
<comment type="similarity">
    <text evidence="1">Belongs to the sigma-70 factor family. ECF subfamily.</text>
</comment>
<dbReference type="SUPFAM" id="SSF88946">
    <property type="entry name" value="Sigma2 domain of RNA polymerase sigma factors"/>
    <property type="match status" value="1"/>
</dbReference>
<dbReference type="AlphaFoldDB" id="A0A556MGF6"/>
<dbReference type="Gene3D" id="1.10.1740.10">
    <property type="match status" value="1"/>
</dbReference>
<name>A0A556MGF6_9FLAO</name>
<evidence type="ECO:0000259" key="7">
    <source>
        <dbReference type="Pfam" id="PF08281"/>
    </source>
</evidence>
<dbReference type="Proteomes" id="UP000316008">
    <property type="component" value="Unassembled WGS sequence"/>
</dbReference>
<feature type="domain" description="RNA polymerase sigma factor 70 region 4 type 2" evidence="7">
    <location>
        <begin position="141"/>
        <end position="192"/>
    </location>
</feature>
<dbReference type="InterPro" id="IPR013325">
    <property type="entry name" value="RNA_pol_sigma_r2"/>
</dbReference>
<dbReference type="EMBL" id="VLPL01000012">
    <property type="protein sequence ID" value="TSJ39017.1"/>
    <property type="molecule type" value="Genomic_DNA"/>
</dbReference>
<evidence type="ECO:0000256" key="1">
    <source>
        <dbReference type="ARBA" id="ARBA00010641"/>
    </source>
</evidence>
<dbReference type="PANTHER" id="PTHR43133">
    <property type="entry name" value="RNA POLYMERASE ECF-TYPE SIGMA FACTO"/>
    <property type="match status" value="1"/>
</dbReference>
<proteinExistence type="inferred from homology"/>
<dbReference type="InterPro" id="IPR013324">
    <property type="entry name" value="RNA_pol_sigma_r3/r4-like"/>
</dbReference>